<protein>
    <submittedName>
        <fullName evidence="1">Uncharacterized protein</fullName>
    </submittedName>
</protein>
<name>A0A0Q0Z6A3_9CORY</name>
<organism evidence="1 2">
    <name type="scientific">Corynebacterium oculi</name>
    <dbReference type="NCBI Taxonomy" id="1544416"/>
    <lineage>
        <taxon>Bacteria</taxon>
        <taxon>Bacillati</taxon>
        <taxon>Actinomycetota</taxon>
        <taxon>Actinomycetes</taxon>
        <taxon>Mycobacteriales</taxon>
        <taxon>Corynebacteriaceae</taxon>
        <taxon>Corynebacterium</taxon>
    </lineage>
</organism>
<keyword evidence="2" id="KW-1185">Reference proteome</keyword>
<dbReference type="Proteomes" id="UP000050517">
    <property type="component" value="Unassembled WGS sequence"/>
</dbReference>
<reference evidence="1 2" key="1">
    <citation type="submission" date="2015-10" db="EMBL/GenBank/DDBJ databases">
        <title>Corynebacteirum lowii and Corynebacterium oculi species nova, derived from human clinical disease and and emended description of Corynebacterium mastiditis.</title>
        <authorList>
            <person name="Bernard K."/>
            <person name="Pacheco A.L."/>
            <person name="Mcdougall C."/>
            <person name="Burtx T."/>
            <person name="Weibe D."/>
            <person name="Tyler S."/>
            <person name="Olson A.B."/>
            <person name="Cnockaert M."/>
            <person name="Eguchi H."/>
            <person name="Kuwahara T."/>
            <person name="Nakayama-Imaohji H."/>
            <person name="Boudewijins M."/>
            <person name="Van Hoecke F."/>
            <person name="Bernier A.-M."/>
            <person name="Vandamme P."/>
        </authorList>
    </citation>
    <scope>NUCLEOTIDE SEQUENCE [LARGE SCALE GENOMIC DNA]</scope>
    <source>
        <strain evidence="1 2">NML 130210</strain>
    </source>
</reference>
<dbReference type="RefSeq" id="WP_055121449.1">
    <property type="nucleotide sequence ID" value="NZ_LKST01000001.1"/>
</dbReference>
<dbReference type="AlphaFoldDB" id="A0A0Q0Z6A3"/>
<dbReference type="OrthoDB" id="9903594at2"/>
<comment type="caution">
    <text evidence="1">The sequence shown here is derived from an EMBL/GenBank/DDBJ whole genome shotgun (WGS) entry which is preliminary data.</text>
</comment>
<accession>A0A0Q0Z6A3</accession>
<proteinExistence type="predicted"/>
<dbReference type="EMBL" id="LKST01000001">
    <property type="protein sequence ID" value="KQB85070.1"/>
    <property type="molecule type" value="Genomic_DNA"/>
</dbReference>
<gene>
    <name evidence="1" type="ORF">Cocul_00205</name>
</gene>
<sequence>MTQHIPPWTEEKIQSLVAEAEAGLDLSQARREPNPHYTGPRLSEETWEHLHSQALAEGRHPDEILEEIVSRFFHAA</sequence>
<evidence type="ECO:0000313" key="1">
    <source>
        <dbReference type="EMBL" id="KQB85070.1"/>
    </source>
</evidence>
<evidence type="ECO:0000313" key="2">
    <source>
        <dbReference type="Proteomes" id="UP000050517"/>
    </source>
</evidence>
<dbReference type="PATRIC" id="fig|1544416.3.peg.209"/>